<feature type="transmembrane region" description="Helical" evidence="2">
    <location>
        <begin position="109"/>
        <end position="133"/>
    </location>
</feature>
<feature type="coiled-coil region" evidence="1">
    <location>
        <begin position="77"/>
        <end position="112"/>
    </location>
</feature>
<accession>A0A7G9GCA1</accession>
<evidence type="ECO:0000313" key="4">
    <source>
        <dbReference type="Proteomes" id="UP000515860"/>
    </source>
</evidence>
<evidence type="ECO:0000256" key="2">
    <source>
        <dbReference type="SAM" id="Phobius"/>
    </source>
</evidence>
<feature type="transmembrane region" description="Helical" evidence="2">
    <location>
        <begin position="210"/>
        <end position="229"/>
    </location>
</feature>
<keyword evidence="2" id="KW-1133">Transmembrane helix</keyword>
<keyword evidence="2" id="KW-0812">Transmembrane</keyword>
<feature type="transmembrane region" description="Helical" evidence="2">
    <location>
        <begin position="235"/>
        <end position="256"/>
    </location>
</feature>
<feature type="transmembrane region" description="Helical" evidence="2">
    <location>
        <begin position="145"/>
        <end position="165"/>
    </location>
</feature>
<keyword evidence="1" id="KW-0175">Coiled coil</keyword>
<reference evidence="3 4" key="1">
    <citation type="submission" date="2020-08" db="EMBL/GenBank/DDBJ databases">
        <authorList>
            <person name="Liu C."/>
            <person name="Sun Q."/>
        </authorList>
    </citation>
    <scope>NUCLEOTIDE SEQUENCE [LARGE SCALE GENOMIC DNA]</scope>
    <source>
        <strain evidence="3 4">NSJ-29</strain>
    </source>
</reference>
<sequence length="332" mass="37389">MKSSNIGGQAVMEGIMMRNQDQYSIAVRKPDQEIEVKVEPYKSVINCKPLLKIPVIRGVFNFIDSLVVGIKCLMYSATFYEEEEDAAKQEMAEEEKKAREEKEKKEEKAMMTGTLIFSIVIAVAVFMMLPYFLTNLFRQVITSKWAISLLESLVRVAIFLGYLLLVSRMKDIQRTFMYHGAEHKCINCIEHGLELNVENVMKSSRLHKRCGTSFLFFVIIVSAVFLMFIQVESHVWRIVIRLLLVPVIAGVSYEIIRLAGRSENPVVNLLSKPGMALQKLTTREPDESQAEVAIAAVEAVFDWRAFLKENFGYQAVDAAGTGEGAAVPGMDA</sequence>
<dbReference type="RefSeq" id="WP_118644992.1">
    <property type="nucleotide sequence ID" value="NZ_CP060635.1"/>
</dbReference>
<organism evidence="3 4">
    <name type="scientific">Wansuia hejianensis</name>
    <dbReference type="NCBI Taxonomy" id="2763667"/>
    <lineage>
        <taxon>Bacteria</taxon>
        <taxon>Bacillati</taxon>
        <taxon>Bacillota</taxon>
        <taxon>Clostridia</taxon>
        <taxon>Lachnospirales</taxon>
        <taxon>Lachnospiraceae</taxon>
        <taxon>Wansuia</taxon>
    </lineage>
</organism>
<dbReference type="InterPro" id="IPR010787">
    <property type="entry name" value="DUF1385"/>
</dbReference>
<evidence type="ECO:0000313" key="3">
    <source>
        <dbReference type="EMBL" id="QNM08433.1"/>
    </source>
</evidence>
<dbReference type="EMBL" id="CP060635">
    <property type="protein sequence ID" value="QNM08433.1"/>
    <property type="molecule type" value="Genomic_DNA"/>
</dbReference>
<dbReference type="Proteomes" id="UP000515860">
    <property type="component" value="Chromosome"/>
</dbReference>
<name>A0A7G9GCA1_9FIRM</name>
<proteinExistence type="predicted"/>
<evidence type="ECO:0000256" key="1">
    <source>
        <dbReference type="SAM" id="Coils"/>
    </source>
</evidence>
<dbReference type="Pfam" id="PF07136">
    <property type="entry name" value="DUF1385"/>
    <property type="match status" value="1"/>
</dbReference>
<protein>
    <submittedName>
        <fullName evidence="3">DUF1385 domain-containing protein</fullName>
    </submittedName>
</protein>
<keyword evidence="4" id="KW-1185">Reference proteome</keyword>
<dbReference type="PANTHER" id="PTHR42867">
    <property type="entry name" value="MEMBRANE PROTEIN-RELATED"/>
    <property type="match status" value="1"/>
</dbReference>
<gene>
    <name evidence="3" type="ORF">H9Q79_16450</name>
</gene>
<dbReference type="PANTHER" id="PTHR42867:SF1">
    <property type="entry name" value="MEMBRANE PROTEIN-RELATED"/>
    <property type="match status" value="1"/>
</dbReference>
<dbReference type="AlphaFoldDB" id="A0A7G9GCA1"/>
<dbReference type="KEGG" id="whj:H9Q79_16450"/>
<keyword evidence="2" id="KW-0472">Membrane</keyword>